<name>A0A4Y2IP63_ARAVE</name>
<accession>A0A4Y2IP63</accession>
<dbReference type="OrthoDB" id="10545944at2759"/>
<keyword evidence="2" id="KW-1185">Reference proteome</keyword>
<proteinExistence type="predicted"/>
<evidence type="ECO:0000313" key="2">
    <source>
        <dbReference type="Proteomes" id="UP000499080"/>
    </source>
</evidence>
<dbReference type="AlphaFoldDB" id="A0A4Y2IP63"/>
<comment type="caution">
    <text evidence="1">The sequence shown here is derived from an EMBL/GenBank/DDBJ whole genome shotgun (WGS) entry which is preliminary data.</text>
</comment>
<evidence type="ECO:0000313" key="1">
    <source>
        <dbReference type="EMBL" id="GBM78989.1"/>
    </source>
</evidence>
<dbReference type="Proteomes" id="UP000499080">
    <property type="component" value="Unassembled WGS sequence"/>
</dbReference>
<organism evidence="1 2">
    <name type="scientific">Araneus ventricosus</name>
    <name type="common">Orbweaver spider</name>
    <name type="synonym">Epeira ventricosa</name>
    <dbReference type="NCBI Taxonomy" id="182803"/>
    <lineage>
        <taxon>Eukaryota</taxon>
        <taxon>Metazoa</taxon>
        <taxon>Ecdysozoa</taxon>
        <taxon>Arthropoda</taxon>
        <taxon>Chelicerata</taxon>
        <taxon>Arachnida</taxon>
        <taxon>Araneae</taxon>
        <taxon>Araneomorphae</taxon>
        <taxon>Entelegynae</taxon>
        <taxon>Araneoidea</taxon>
        <taxon>Araneidae</taxon>
        <taxon>Araneus</taxon>
    </lineage>
</organism>
<dbReference type="EMBL" id="BGPR01002792">
    <property type="protein sequence ID" value="GBM78989.1"/>
    <property type="molecule type" value="Genomic_DNA"/>
</dbReference>
<protein>
    <submittedName>
        <fullName evidence="1">Uncharacterized protein</fullName>
    </submittedName>
</protein>
<reference evidence="1 2" key="1">
    <citation type="journal article" date="2019" name="Sci. Rep.">
        <title>Orb-weaving spider Araneus ventricosus genome elucidates the spidroin gene catalogue.</title>
        <authorList>
            <person name="Kono N."/>
            <person name="Nakamura H."/>
            <person name="Ohtoshi R."/>
            <person name="Moran D.A.P."/>
            <person name="Shinohara A."/>
            <person name="Yoshida Y."/>
            <person name="Fujiwara M."/>
            <person name="Mori M."/>
            <person name="Tomita M."/>
            <person name="Arakawa K."/>
        </authorList>
    </citation>
    <scope>NUCLEOTIDE SEQUENCE [LARGE SCALE GENOMIC DNA]</scope>
</reference>
<sequence>MRTQVGNIQKSDLQGSKSIREYTNPVFISFHNWLPHFPKQNDSRGPMPERCMSDWRNYHSLTLLEGDLGIGGVDRAAALDGLRSTVNNHRTNYWYNSSLSSVARRRARFTWPTYQPERQGERLP</sequence>
<gene>
    <name evidence="1" type="ORF">AVEN_226348_1</name>
</gene>